<feature type="transmembrane region" description="Helical" evidence="2">
    <location>
        <begin position="185"/>
        <end position="203"/>
    </location>
</feature>
<gene>
    <name evidence="4" type="ORF">ABC974_08985</name>
</gene>
<evidence type="ECO:0000313" key="5">
    <source>
        <dbReference type="Proteomes" id="UP001419910"/>
    </source>
</evidence>
<dbReference type="CDD" id="cd03507">
    <property type="entry name" value="Delta12-FADS-like"/>
    <property type="match status" value="1"/>
</dbReference>
<keyword evidence="4" id="KW-0560">Oxidoreductase</keyword>
<name>A0ABU9Y1S7_9SPHN</name>
<keyword evidence="2" id="KW-0472">Membrane</keyword>
<comment type="caution">
    <text evidence="4">The sequence shown here is derived from an EMBL/GenBank/DDBJ whole genome shotgun (WGS) entry which is preliminary data.</text>
</comment>
<protein>
    <submittedName>
        <fullName evidence="4">Fatty acid desaturase</fullName>
        <ecNumber evidence="4">1.14.19.-</ecNumber>
    </submittedName>
</protein>
<organism evidence="4 5">
    <name type="scientific">Sphingomonas oligophenolica</name>
    <dbReference type="NCBI Taxonomy" id="301154"/>
    <lineage>
        <taxon>Bacteria</taxon>
        <taxon>Pseudomonadati</taxon>
        <taxon>Pseudomonadota</taxon>
        <taxon>Alphaproteobacteria</taxon>
        <taxon>Sphingomonadales</taxon>
        <taxon>Sphingomonadaceae</taxon>
        <taxon>Sphingomonas</taxon>
    </lineage>
</organism>
<dbReference type="Pfam" id="PF00487">
    <property type="entry name" value="FA_desaturase"/>
    <property type="match status" value="1"/>
</dbReference>
<dbReference type="PANTHER" id="PTHR19353:SF73">
    <property type="entry name" value="FATTY ACID DESATURASE"/>
    <property type="match status" value="1"/>
</dbReference>
<reference evidence="4 5" key="1">
    <citation type="submission" date="2024-05" db="EMBL/GenBank/DDBJ databases">
        <authorList>
            <person name="Liu Q."/>
            <person name="Xin Y.-H."/>
        </authorList>
    </citation>
    <scope>NUCLEOTIDE SEQUENCE [LARGE SCALE GENOMIC DNA]</scope>
    <source>
        <strain evidence="4 5">CGMCC 1.10181</strain>
    </source>
</reference>
<dbReference type="GO" id="GO:0016491">
    <property type="term" value="F:oxidoreductase activity"/>
    <property type="evidence" value="ECO:0007669"/>
    <property type="project" value="UniProtKB-KW"/>
</dbReference>
<dbReference type="InterPro" id="IPR005804">
    <property type="entry name" value="FA_desaturase_dom"/>
</dbReference>
<accession>A0ABU9Y1S7</accession>
<keyword evidence="2" id="KW-0812">Transmembrane</keyword>
<feature type="domain" description="Fatty acid desaturase" evidence="3">
    <location>
        <begin position="89"/>
        <end position="328"/>
    </location>
</feature>
<feature type="transmembrane region" description="Helical" evidence="2">
    <location>
        <begin position="63"/>
        <end position="82"/>
    </location>
</feature>
<dbReference type="EMBL" id="JBDIME010000005">
    <property type="protein sequence ID" value="MEN2789758.1"/>
    <property type="molecule type" value="Genomic_DNA"/>
</dbReference>
<proteinExistence type="predicted"/>
<feature type="transmembrane region" description="Helical" evidence="2">
    <location>
        <begin position="223"/>
        <end position="243"/>
    </location>
</feature>
<feature type="transmembrane region" description="Helical" evidence="2">
    <location>
        <begin position="249"/>
        <end position="266"/>
    </location>
</feature>
<evidence type="ECO:0000313" key="4">
    <source>
        <dbReference type="EMBL" id="MEN2789758.1"/>
    </source>
</evidence>
<evidence type="ECO:0000256" key="1">
    <source>
        <dbReference type="SAM" id="MobiDB-lite"/>
    </source>
</evidence>
<feature type="region of interest" description="Disordered" evidence="1">
    <location>
        <begin position="1"/>
        <end position="35"/>
    </location>
</feature>
<dbReference type="PANTHER" id="PTHR19353">
    <property type="entry name" value="FATTY ACID DESATURASE 2"/>
    <property type="match status" value="1"/>
</dbReference>
<dbReference type="Proteomes" id="UP001419910">
    <property type="component" value="Unassembled WGS sequence"/>
</dbReference>
<sequence length="373" mass="41711">MTLIPTETPQEPAADQGSCAPEQETGHCGTDSRQNHAASDAQALGQVLSRRFKTYGADAKRSLFQLITTAAPFFASLVIMAMASHSTYWLTLLLAVPTAGLLVRLFIIQHDCGHGSFFKSRAANDFLGRALGVLTLTPYGSWKQAHAVHHASTGNLERRGRGDVDTLTIAEYAALSPLKKLGYRLYRNPVVMVLLGAPIYFILLQRLPTGPAFRDRDARRSILSLDVTLVIAFGLPMALFGIAPVLATYLPVIIIASWFGSWLFYVQHQFEGTYWEQDNAWNFHTAALRGSSYFKLPPVLQWFSGNIGLHHVHHLCSRIPNYRLQACVDTAPELHGIARRITLRESFGCWRLALWDEQRRLLVRFRDVKPRSA</sequence>
<keyword evidence="2" id="KW-1133">Transmembrane helix</keyword>
<dbReference type="RefSeq" id="WP_343889465.1">
    <property type="nucleotide sequence ID" value="NZ_BAAAEH010000022.1"/>
</dbReference>
<evidence type="ECO:0000259" key="3">
    <source>
        <dbReference type="Pfam" id="PF00487"/>
    </source>
</evidence>
<evidence type="ECO:0000256" key="2">
    <source>
        <dbReference type="SAM" id="Phobius"/>
    </source>
</evidence>
<feature type="transmembrane region" description="Helical" evidence="2">
    <location>
        <begin position="88"/>
        <end position="106"/>
    </location>
</feature>
<dbReference type="InterPro" id="IPR012171">
    <property type="entry name" value="Fatty_acid_desaturase"/>
</dbReference>
<keyword evidence="5" id="KW-1185">Reference proteome</keyword>
<dbReference type="EC" id="1.14.19.-" evidence="4"/>